<feature type="transmembrane region" description="Helical" evidence="1">
    <location>
        <begin position="353"/>
        <end position="372"/>
    </location>
</feature>
<keyword evidence="1" id="KW-0472">Membrane</keyword>
<protein>
    <recommendedName>
        <fullName evidence="4">ABC transporter permease</fullName>
    </recommendedName>
</protein>
<sequence>MKNLDQIWKTRLEAHVKEVQSYTKYMFNDHLIFVLVFLGAGGALSYQEWLKTMPENFPALLILTVVFALIITASSVRTLLKEADLVFLLPLEVKMADYFRKATVYSFFSQLYIFFIAAIVFAPMIFRAENFTGTDYLFMCLLILLAKAWNLLMSFRISFYTEQSAKAADLAVRFALNAAAVYFILSKAYLYAIVVFAVMAVLYLYFKKATAAKGIKWEALIDRELEKKQSFYRIANLFTDVPKLKKKAKRRKMLDGLLTLIKYKQENMYAYLYTRAFLRSGDFLGIFLRLTVIGSIILFIIPTNQFSVLAIAILVLYLTGIQILGLYKHFDMLSLPDLYPVNRQHKKGKFLKLLFSIVLFQHLILTVVSLVSGKWMPSIILLGAGIAFAYLFVYLYVKPRLAKMDASVY</sequence>
<dbReference type="PIRSF" id="PIRSF037259">
    <property type="entry name" value="EcsB_ABC"/>
    <property type="match status" value="1"/>
</dbReference>
<feature type="transmembrane region" description="Helical" evidence="1">
    <location>
        <begin position="30"/>
        <end position="47"/>
    </location>
</feature>
<evidence type="ECO:0000256" key="1">
    <source>
        <dbReference type="SAM" id="Phobius"/>
    </source>
</evidence>
<dbReference type="OrthoDB" id="2447941at2"/>
<comment type="caution">
    <text evidence="2">The sequence shown here is derived from an EMBL/GenBank/DDBJ whole genome shotgun (WGS) entry which is preliminary data.</text>
</comment>
<feature type="transmembrane region" description="Helical" evidence="1">
    <location>
        <begin position="190"/>
        <end position="206"/>
    </location>
</feature>
<feature type="transmembrane region" description="Helical" evidence="1">
    <location>
        <begin position="283"/>
        <end position="301"/>
    </location>
</feature>
<dbReference type="RefSeq" id="WP_029567314.1">
    <property type="nucleotide sequence ID" value="NZ_JNVC02000024.1"/>
</dbReference>
<name>A0A084GJ79_METID</name>
<evidence type="ECO:0000313" key="2">
    <source>
        <dbReference type="EMBL" id="KEZ47391.1"/>
    </source>
</evidence>
<feature type="transmembrane region" description="Helical" evidence="1">
    <location>
        <begin position="59"/>
        <end position="80"/>
    </location>
</feature>
<dbReference type="Proteomes" id="UP000028549">
    <property type="component" value="Unassembled WGS sequence"/>
</dbReference>
<dbReference type="InterPro" id="IPR010288">
    <property type="entry name" value="EcsB_ABC"/>
</dbReference>
<evidence type="ECO:0008006" key="4">
    <source>
        <dbReference type="Google" id="ProtNLM"/>
    </source>
</evidence>
<keyword evidence="1" id="KW-0812">Transmembrane</keyword>
<keyword evidence="3" id="KW-1185">Reference proteome</keyword>
<gene>
    <name evidence="2" type="ORF">GS18_0221440</name>
</gene>
<organism evidence="2 3">
    <name type="scientific">Metabacillus indicus</name>
    <name type="common">Bacillus indicus</name>
    <dbReference type="NCBI Taxonomy" id="246786"/>
    <lineage>
        <taxon>Bacteria</taxon>
        <taxon>Bacillati</taxon>
        <taxon>Bacillota</taxon>
        <taxon>Bacilli</taxon>
        <taxon>Bacillales</taxon>
        <taxon>Bacillaceae</taxon>
        <taxon>Metabacillus</taxon>
    </lineage>
</organism>
<dbReference type="EMBL" id="JNVC02000024">
    <property type="protein sequence ID" value="KEZ47391.1"/>
    <property type="molecule type" value="Genomic_DNA"/>
</dbReference>
<evidence type="ECO:0000313" key="3">
    <source>
        <dbReference type="Proteomes" id="UP000028549"/>
    </source>
</evidence>
<feature type="transmembrane region" description="Helical" evidence="1">
    <location>
        <begin position="307"/>
        <end position="327"/>
    </location>
</feature>
<dbReference type="AlphaFoldDB" id="A0A084GJ79"/>
<dbReference type="STRING" id="246786.GS18_0221440"/>
<reference evidence="2 3" key="1">
    <citation type="journal article" date="2005" name="Int. J. Syst. Evol. Microbiol.">
        <title>Bacillus cibi sp. nov., isolated from jeotgal, a traditional Korean fermented seafood.</title>
        <authorList>
            <person name="Yoon J.H."/>
            <person name="Lee C.H."/>
            <person name="Oh T.K."/>
        </authorList>
    </citation>
    <scope>NUCLEOTIDE SEQUENCE [LARGE SCALE GENOMIC DNA]</scope>
    <source>
        <strain evidence="2 3">DSM 16189</strain>
    </source>
</reference>
<proteinExistence type="predicted"/>
<dbReference type="GO" id="GO:0016020">
    <property type="term" value="C:membrane"/>
    <property type="evidence" value="ECO:0007669"/>
    <property type="project" value="InterPro"/>
</dbReference>
<feature type="transmembrane region" description="Helical" evidence="1">
    <location>
        <begin position="104"/>
        <end position="124"/>
    </location>
</feature>
<keyword evidence="1" id="KW-1133">Transmembrane helix</keyword>
<feature type="transmembrane region" description="Helical" evidence="1">
    <location>
        <begin position="378"/>
        <end position="397"/>
    </location>
</feature>
<feature type="transmembrane region" description="Helical" evidence="1">
    <location>
        <begin position="167"/>
        <end position="184"/>
    </location>
</feature>
<dbReference type="Pfam" id="PF05975">
    <property type="entry name" value="EcsB"/>
    <property type="match status" value="1"/>
</dbReference>
<feature type="transmembrane region" description="Helical" evidence="1">
    <location>
        <begin position="136"/>
        <end position="155"/>
    </location>
</feature>
<accession>A0A084GJ79</accession>